<sequence>MCQQEVQTEHHGKVFNIQLFTIDDGPGIRTELFLKGCPLRCDWCGNPESLKHYIQPGVYESQCITEEKCGACKDVCPNSDMLLFQEGKLTAIDYNACTNCLACQQECPSDAIKAWGKTLSIDECMTIIRKDIGFYKRSGGGVTVSGGEPLLQSEFVTALFQQCQQEHIHTCLESSFYGKWDKIALILPYTDLVISDIKHMDTEIHKKHTGVDNMRILNNLKKLAQTDTAFILRIPVIPTINDDDANIKATADFIINELGNKVRTLQLLSFMRLGEEKYQSLALPYKMSELVFDRETFQGRVNDIARYFNERGIHCVVGTKEK</sequence>
<dbReference type="InterPro" id="IPR013785">
    <property type="entry name" value="Aldolase_TIM"/>
</dbReference>
<dbReference type="PANTHER" id="PTHR30352">
    <property type="entry name" value="PYRUVATE FORMATE-LYASE-ACTIVATING ENZYME"/>
    <property type="match status" value="1"/>
</dbReference>
<dbReference type="InterPro" id="IPR034457">
    <property type="entry name" value="Organic_radical-activating"/>
</dbReference>
<dbReference type="GO" id="GO:0051539">
    <property type="term" value="F:4 iron, 4 sulfur cluster binding"/>
    <property type="evidence" value="ECO:0007669"/>
    <property type="project" value="UniProtKB-KW"/>
</dbReference>
<dbReference type="SUPFAM" id="SSF102114">
    <property type="entry name" value="Radical SAM enzymes"/>
    <property type="match status" value="1"/>
</dbReference>
<dbReference type="EMBL" id="PYNS01000043">
    <property type="protein sequence ID" value="PSV05948.1"/>
    <property type="molecule type" value="Genomic_DNA"/>
</dbReference>
<evidence type="ECO:0000313" key="12">
    <source>
        <dbReference type="Proteomes" id="UP000240530"/>
    </source>
</evidence>
<comment type="cofactor">
    <cofactor evidence="1">
        <name>[4Fe-4S] cluster</name>
        <dbReference type="ChEBI" id="CHEBI:49883"/>
    </cofactor>
</comment>
<dbReference type="InterPro" id="IPR017896">
    <property type="entry name" value="4Fe4S_Fe-S-bd"/>
</dbReference>
<feature type="domain" description="4Fe-4S ferredoxin-type" evidence="9">
    <location>
        <begin position="87"/>
        <end position="117"/>
    </location>
</feature>
<dbReference type="PIRSF" id="PIRSF000371">
    <property type="entry name" value="PFL_act_enz"/>
    <property type="match status" value="1"/>
</dbReference>
<keyword evidence="6" id="KW-0560">Oxidoreductase</keyword>
<dbReference type="Proteomes" id="UP000240530">
    <property type="component" value="Unassembled WGS sequence"/>
</dbReference>
<evidence type="ECO:0000256" key="2">
    <source>
        <dbReference type="ARBA" id="ARBA00009777"/>
    </source>
</evidence>
<proteinExistence type="inferred from homology"/>
<comment type="similarity">
    <text evidence="2">Belongs to the organic radical-activating enzymes family.</text>
</comment>
<dbReference type="InterPro" id="IPR012839">
    <property type="entry name" value="Organic_radical_activase"/>
</dbReference>
<dbReference type="PROSITE" id="PS01087">
    <property type="entry name" value="RADICAL_ACTIVATING"/>
    <property type="match status" value="1"/>
</dbReference>
<organism evidence="11 12">
    <name type="scientific">Photobacterium leiognathi subsp. mandapamensis</name>
    <name type="common">Photobacterium mandapamensis</name>
    <dbReference type="NCBI Taxonomy" id="48408"/>
    <lineage>
        <taxon>Bacteria</taxon>
        <taxon>Pseudomonadati</taxon>
        <taxon>Pseudomonadota</taxon>
        <taxon>Gammaproteobacteria</taxon>
        <taxon>Vibrionales</taxon>
        <taxon>Vibrionaceae</taxon>
        <taxon>Photobacterium</taxon>
    </lineage>
</organism>
<dbReference type="GO" id="GO:0016491">
    <property type="term" value="F:oxidoreductase activity"/>
    <property type="evidence" value="ECO:0007669"/>
    <property type="project" value="UniProtKB-KW"/>
</dbReference>
<keyword evidence="8" id="KW-0411">Iron-sulfur</keyword>
<reference evidence="11 12" key="1">
    <citation type="submission" date="2018-03" db="EMBL/GenBank/DDBJ databases">
        <title>Whole genome sequencing of Histamine producing bacteria.</title>
        <authorList>
            <person name="Butler K."/>
        </authorList>
    </citation>
    <scope>NUCLEOTIDE SEQUENCE [LARGE SCALE GENOMIC DNA]</scope>
    <source>
        <strain evidence="11 12">Res.4.1</strain>
    </source>
</reference>
<dbReference type="Pfam" id="PF04055">
    <property type="entry name" value="Radical_SAM"/>
    <property type="match status" value="1"/>
</dbReference>
<evidence type="ECO:0000256" key="5">
    <source>
        <dbReference type="ARBA" id="ARBA00022723"/>
    </source>
</evidence>
<dbReference type="InterPro" id="IPR017900">
    <property type="entry name" value="4Fe4S_Fe_S_CS"/>
</dbReference>
<dbReference type="SFLD" id="SFLDS00029">
    <property type="entry name" value="Radical_SAM"/>
    <property type="match status" value="1"/>
</dbReference>
<evidence type="ECO:0000259" key="10">
    <source>
        <dbReference type="PROSITE" id="PS51918"/>
    </source>
</evidence>
<dbReference type="PROSITE" id="PS51379">
    <property type="entry name" value="4FE4S_FER_2"/>
    <property type="match status" value="2"/>
</dbReference>
<dbReference type="Gene3D" id="3.20.20.70">
    <property type="entry name" value="Aldolase class I"/>
    <property type="match status" value="1"/>
</dbReference>
<dbReference type="PROSITE" id="PS51918">
    <property type="entry name" value="RADICAL_SAM"/>
    <property type="match status" value="1"/>
</dbReference>
<dbReference type="InterPro" id="IPR007197">
    <property type="entry name" value="rSAM"/>
</dbReference>
<evidence type="ECO:0000256" key="8">
    <source>
        <dbReference type="ARBA" id="ARBA00023014"/>
    </source>
</evidence>
<keyword evidence="7" id="KW-0408">Iron</keyword>
<dbReference type="SFLD" id="SFLDG01118">
    <property type="entry name" value="activating_enzymes__group_2"/>
    <property type="match status" value="1"/>
</dbReference>
<feature type="domain" description="Radical SAM core" evidence="10">
    <location>
        <begin position="23"/>
        <end position="314"/>
    </location>
</feature>
<dbReference type="NCBIfam" id="TIGR02494">
    <property type="entry name" value="PFLE_PFLC"/>
    <property type="match status" value="1"/>
</dbReference>
<evidence type="ECO:0000256" key="3">
    <source>
        <dbReference type="ARBA" id="ARBA00022485"/>
    </source>
</evidence>
<protein>
    <submittedName>
        <fullName evidence="11">Glycyl-radical enzyme activating protein</fullName>
    </submittedName>
</protein>
<dbReference type="PANTHER" id="PTHR30352:SF4">
    <property type="entry name" value="PYRUVATE FORMATE-LYASE 2-ACTIVATING ENZYME"/>
    <property type="match status" value="1"/>
</dbReference>
<evidence type="ECO:0000256" key="4">
    <source>
        <dbReference type="ARBA" id="ARBA00022691"/>
    </source>
</evidence>
<evidence type="ECO:0000256" key="7">
    <source>
        <dbReference type="ARBA" id="ARBA00023004"/>
    </source>
</evidence>
<dbReference type="InterPro" id="IPR058240">
    <property type="entry name" value="rSAM_sf"/>
</dbReference>
<evidence type="ECO:0000256" key="6">
    <source>
        <dbReference type="ARBA" id="ARBA00023002"/>
    </source>
</evidence>
<evidence type="ECO:0000313" key="11">
    <source>
        <dbReference type="EMBL" id="PSV05948.1"/>
    </source>
</evidence>
<dbReference type="PROSITE" id="PS00198">
    <property type="entry name" value="4FE4S_FER_1"/>
    <property type="match status" value="1"/>
</dbReference>
<dbReference type="GO" id="GO:0046872">
    <property type="term" value="F:metal ion binding"/>
    <property type="evidence" value="ECO:0007669"/>
    <property type="project" value="UniProtKB-KW"/>
</dbReference>
<evidence type="ECO:0000256" key="1">
    <source>
        <dbReference type="ARBA" id="ARBA00001966"/>
    </source>
</evidence>
<dbReference type="AlphaFoldDB" id="A0A2T3KPF5"/>
<comment type="caution">
    <text evidence="11">The sequence shown here is derived from an EMBL/GenBank/DDBJ whole genome shotgun (WGS) entry which is preliminary data.</text>
</comment>
<keyword evidence="4" id="KW-0949">S-adenosyl-L-methionine</keyword>
<feature type="domain" description="4Fe-4S ferredoxin-type" evidence="9">
    <location>
        <begin position="54"/>
        <end position="86"/>
    </location>
</feature>
<accession>A0A2T3KPF5</accession>
<dbReference type="InterPro" id="IPR040074">
    <property type="entry name" value="BssD/PflA/YjjW"/>
</dbReference>
<dbReference type="SUPFAM" id="SSF54862">
    <property type="entry name" value="4Fe-4S ferredoxins"/>
    <property type="match status" value="1"/>
</dbReference>
<name>A0A2T3KPF5_PHOLD</name>
<keyword evidence="3" id="KW-0004">4Fe-4S</keyword>
<dbReference type="Gene3D" id="3.30.70.20">
    <property type="match status" value="1"/>
</dbReference>
<dbReference type="InterPro" id="IPR001989">
    <property type="entry name" value="Radical_activat_CS"/>
</dbReference>
<evidence type="ECO:0000259" key="9">
    <source>
        <dbReference type="PROSITE" id="PS51379"/>
    </source>
</evidence>
<dbReference type="SFLD" id="SFLDG01066">
    <property type="entry name" value="organic_radical-activating_enz"/>
    <property type="match status" value="1"/>
</dbReference>
<gene>
    <name evidence="11" type="ORF">C0W93_20970</name>
</gene>
<keyword evidence="5" id="KW-0479">Metal-binding</keyword>